<proteinExistence type="predicted"/>
<protein>
    <recommendedName>
        <fullName evidence="1">B3/B4 tRNA-binding domain-containing protein</fullName>
    </recommendedName>
</protein>
<dbReference type="EMBL" id="PEYE01000026">
    <property type="protein sequence ID" value="PIS38892.1"/>
    <property type="molecule type" value="Genomic_DNA"/>
</dbReference>
<dbReference type="PANTHER" id="PTHR39209:SF2">
    <property type="entry name" value="CYTOPLASMIC PROTEIN"/>
    <property type="match status" value="1"/>
</dbReference>
<dbReference type="GO" id="GO:0004826">
    <property type="term" value="F:phenylalanine-tRNA ligase activity"/>
    <property type="evidence" value="ECO:0007669"/>
    <property type="project" value="InterPro"/>
</dbReference>
<evidence type="ECO:0000313" key="3">
    <source>
        <dbReference type="Proteomes" id="UP000229390"/>
    </source>
</evidence>
<dbReference type="GO" id="GO:0003723">
    <property type="term" value="F:RNA binding"/>
    <property type="evidence" value="ECO:0007669"/>
    <property type="project" value="InterPro"/>
</dbReference>
<dbReference type="SMART" id="SM00873">
    <property type="entry name" value="B3_4"/>
    <property type="match status" value="1"/>
</dbReference>
<feature type="domain" description="B3/B4 tRNA-binding" evidence="1">
    <location>
        <begin position="63"/>
        <end position="217"/>
    </location>
</feature>
<dbReference type="Pfam" id="PF03483">
    <property type="entry name" value="B3_4"/>
    <property type="match status" value="1"/>
</dbReference>
<evidence type="ECO:0000313" key="2">
    <source>
        <dbReference type="EMBL" id="PIS38892.1"/>
    </source>
</evidence>
<dbReference type="SUPFAM" id="SSF56037">
    <property type="entry name" value="PheT/TilS domain"/>
    <property type="match status" value="1"/>
</dbReference>
<comment type="caution">
    <text evidence="2">The sequence shown here is derived from an EMBL/GenBank/DDBJ whole genome shotgun (WGS) entry which is preliminary data.</text>
</comment>
<evidence type="ECO:0000259" key="1">
    <source>
        <dbReference type="SMART" id="SM00873"/>
    </source>
</evidence>
<dbReference type="Proteomes" id="UP000229390">
    <property type="component" value="Unassembled WGS sequence"/>
</dbReference>
<dbReference type="Gene3D" id="3.50.40.10">
    <property type="entry name" value="Phenylalanyl-trna Synthetase, Chain B, domain 3"/>
    <property type="match status" value="1"/>
</dbReference>
<dbReference type="AlphaFoldDB" id="A0A2M6T0R7"/>
<reference evidence="3" key="1">
    <citation type="submission" date="2017-09" db="EMBL/GenBank/DDBJ databases">
        <title>Depth-based differentiation of microbial function through sediment-hosted aquifers and enrichment of novel symbionts in the deep terrestrial subsurface.</title>
        <authorList>
            <person name="Probst A.J."/>
            <person name="Ladd B."/>
            <person name="Jarett J.K."/>
            <person name="Geller-Mcgrath D.E."/>
            <person name="Sieber C.M.K."/>
            <person name="Emerson J.B."/>
            <person name="Anantharaman K."/>
            <person name="Thomas B.C."/>
            <person name="Malmstrom R."/>
            <person name="Stieglmeier M."/>
            <person name="Klingl A."/>
            <person name="Woyke T."/>
            <person name="Ryan C.M."/>
            <person name="Banfield J.F."/>
        </authorList>
    </citation>
    <scope>NUCLEOTIDE SEQUENCE [LARGE SCALE GENOMIC DNA]</scope>
</reference>
<dbReference type="InterPro" id="IPR005146">
    <property type="entry name" value="B3/B4_tRNA-bd"/>
</dbReference>
<organism evidence="2 3">
    <name type="scientific">Candidatus Nealsonbacteria bacterium CG08_land_8_20_14_0_20_43_11</name>
    <dbReference type="NCBI Taxonomy" id="1974706"/>
    <lineage>
        <taxon>Bacteria</taxon>
        <taxon>Candidatus Nealsoniibacteriota</taxon>
    </lineage>
</organism>
<sequence>MKFLIQKEVLDKFNDLVVGIVLARDINNRGVSQEINELLHIAADKAIGECSQLESPSRHPNIIPWREAYKKFGSDPHDYRCSSEALLRQVIKGNKVGGINKLVDLYNFISLKYIIPVGGEDLDKTKGDILLTFATGDERFVRLGGTENESPLPNEVIYKDNESVLCRRWNWREAERTKLTEDTRNAVIVIEGLSPMGREIVEIATAELAGLIDKYCGGAVRYEILTKGKEEMVLG</sequence>
<accession>A0A2M6T0R7</accession>
<gene>
    <name evidence="2" type="ORF">COT34_01475</name>
</gene>
<dbReference type="InterPro" id="IPR020825">
    <property type="entry name" value="Phe-tRNA_synthase-like_B3/B4"/>
</dbReference>
<name>A0A2M6T0R7_9BACT</name>
<dbReference type="PANTHER" id="PTHR39209">
    <property type="match status" value="1"/>
</dbReference>